<sequence>MAEQAALLSRQKKLSKLDLSYPLWLFDIDNPRWPRRLDSLLPETYPAQLTGWQTSSSEYGMHLDRPQDVTPSKENDVKSKAKKHDFHTLGKLAQEVLQQLRFDDRFDLTSWQAVVRQRQDDGSEESTVSLDAWVFDRGEPGWIDPSELLRIERKWDHVHLWNPTINLNKLPDYTESFPPLYGIATLISSDAELLLASGITKRDPGEVILPAEFERLDTDSPLRRLRGIVCTPTYKEPSEQGIMLNQGPESAHNQRLLAGTALQNAAWGEIVEFRKGERKSPLPLK</sequence>
<dbReference type="OrthoDB" id="3941766at2759"/>
<reference evidence="2" key="3">
    <citation type="submission" date="2025-08" db="UniProtKB">
        <authorList>
            <consortium name="RefSeq"/>
        </authorList>
    </citation>
    <scope>IDENTIFICATION</scope>
    <source>
        <strain evidence="2">CBS 342.82</strain>
    </source>
</reference>
<reference evidence="2" key="1">
    <citation type="submission" date="2020-01" db="EMBL/GenBank/DDBJ databases">
        <authorList>
            <consortium name="DOE Joint Genome Institute"/>
            <person name="Haridas S."/>
            <person name="Albert R."/>
            <person name="Binder M."/>
            <person name="Bloem J."/>
            <person name="Labutti K."/>
            <person name="Salamov A."/>
            <person name="Andreopoulos B."/>
            <person name="Baker S.E."/>
            <person name="Barry K."/>
            <person name="Bills G."/>
            <person name="Bluhm B.H."/>
            <person name="Cannon C."/>
            <person name="Castanera R."/>
            <person name="Culley D.E."/>
            <person name="Daum C."/>
            <person name="Ezra D."/>
            <person name="Gonzalez J.B."/>
            <person name="Henrissat B."/>
            <person name="Kuo A."/>
            <person name="Liang C."/>
            <person name="Lipzen A."/>
            <person name="Lutzoni F."/>
            <person name="Magnuson J."/>
            <person name="Mondo S."/>
            <person name="Nolan M."/>
            <person name="Ohm R."/>
            <person name="Pangilinan J."/>
            <person name="Park H.-J."/>
            <person name="Ramirez L."/>
            <person name="Alfaro M."/>
            <person name="Sun H."/>
            <person name="Tritt A."/>
            <person name="Yoshinaga Y."/>
            <person name="Zwiers L.-H."/>
            <person name="Turgeon B.G."/>
            <person name="Goodwin S.B."/>
            <person name="Spatafora J.W."/>
            <person name="Crous P.W."/>
            <person name="Grigoriev I.V."/>
        </authorList>
    </citation>
    <scope>NUCLEOTIDE SEQUENCE</scope>
    <source>
        <strain evidence="2">CBS 342.82</strain>
    </source>
</reference>
<accession>A0A6J3LV52</accession>
<name>A0A6J3LV52_9PEZI</name>
<dbReference type="RefSeq" id="XP_033456682.1">
    <property type="nucleotide sequence ID" value="XM_033607990.1"/>
</dbReference>
<keyword evidence="1" id="KW-1185">Reference proteome</keyword>
<gene>
    <name evidence="2" type="ORF">K489DRAFT_412947</name>
</gene>
<organism evidence="2">
    <name type="scientific">Dissoconium aciculare CBS 342.82</name>
    <dbReference type="NCBI Taxonomy" id="1314786"/>
    <lineage>
        <taxon>Eukaryota</taxon>
        <taxon>Fungi</taxon>
        <taxon>Dikarya</taxon>
        <taxon>Ascomycota</taxon>
        <taxon>Pezizomycotina</taxon>
        <taxon>Dothideomycetes</taxon>
        <taxon>Dothideomycetidae</taxon>
        <taxon>Mycosphaerellales</taxon>
        <taxon>Dissoconiaceae</taxon>
        <taxon>Dissoconium</taxon>
    </lineage>
</organism>
<dbReference type="GeneID" id="54365789"/>
<protein>
    <submittedName>
        <fullName evidence="2">Uncharacterized protein</fullName>
    </submittedName>
</protein>
<evidence type="ECO:0000313" key="1">
    <source>
        <dbReference type="Proteomes" id="UP000504637"/>
    </source>
</evidence>
<proteinExistence type="predicted"/>
<evidence type="ECO:0000313" key="2">
    <source>
        <dbReference type="RefSeq" id="XP_033456682.1"/>
    </source>
</evidence>
<dbReference type="Proteomes" id="UP000504637">
    <property type="component" value="Unplaced"/>
</dbReference>
<dbReference type="AlphaFoldDB" id="A0A6J3LV52"/>
<reference evidence="2" key="2">
    <citation type="submission" date="2020-04" db="EMBL/GenBank/DDBJ databases">
        <authorList>
            <consortium name="NCBI Genome Project"/>
        </authorList>
    </citation>
    <scope>NUCLEOTIDE SEQUENCE</scope>
    <source>
        <strain evidence="2">CBS 342.82</strain>
    </source>
</reference>